<comment type="caution">
    <text evidence="9">The sequence shown here is derived from an EMBL/GenBank/DDBJ whole genome shotgun (WGS) entry which is preliminary data.</text>
</comment>
<dbReference type="InterPro" id="IPR036179">
    <property type="entry name" value="Ig-like_dom_sf"/>
</dbReference>
<dbReference type="InterPro" id="IPR013783">
    <property type="entry name" value="Ig-like_fold"/>
</dbReference>
<dbReference type="CDD" id="cd00096">
    <property type="entry name" value="Ig"/>
    <property type="match status" value="1"/>
</dbReference>
<feature type="signal peptide" evidence="7">
    <location>
        <begin position="1"/>
        <end position="22"/>
    </location>
</feature>
<evidence type="ECO:0000256" key="5">
    <source>
        <dbReference type="ARBA" id="ARBA00023319"/>
    </source>
</evidence>
<dbReference type="InterPro" id="IPR051275">
    <property type="entry name" value="Cell_adhesion_signaling"/>
</dbReference>
<dbReference type="Gene3D" id="2.60.40.10">
    <property type="entry name" value="Immunoglobulins"/>
    <property type="match status" value="2"/>
</dbReference>
<dbReference type="SUPFAM" id="SSF48726">
    <property type="entry name" value="Immunoglobulin"/>
    <property type="match status" value="1"/>
</dbReference>
<feature type="domain" description="Ig-like" evidence="8">
    <location>
        <begin position="118"/>
        <end position="209"/>
    </location>
</feature>
<dbReference type="InterPro" id="IPR007110">
    <property type="entry name" value="Ig-like_dom"/>
</dbReference>
<dbReference type="PANTHER" id="PTHR11640">
    <property type="entry name" value="NEPHRIN"/>
    <property type="match status" value="1"/>
</dbReference>
<feature type="domain" description="Ig-like" evidence="8">
    <location>
        <begin position="32"/>
        <end position="116"/>
    </location>
</feature>
<dbReference type="SMART" id="SM00409">
    <property type="entry name" value="IG"/>
    <property type="match status" value="2"/>
</dbReference>
<feature type="chain" id="PRO_5038339915" description="Ig-like domain-containing protein" evidence="7">
    <location>
        <begin position="23"/>
        <end position="251"/>
    </location>
</feature>
<proteinExistence type="predicted"/>
<dbReference type="InterPro" id="IPR003598">
    <property type="entry name" value="Ig_sub2"/>
</dbReference>
<reference evidence="9 10" key="1">
    <citation type="submission" date="2021-06" db="EMBL/GenBank/DDBJ databases">
        <title>Chromosome-level genome assembly of the red-tail catfish (Hemibagrus wyckioides).</title>
        <authorList>
            <person name="Shao F."/>
        </authorList>
    </citation>
    <scope>NUCLEOTIDE SEQUENCE [LARGE SCALE GENOMIC DNA]</scope>
    <source>
        <strain evidence="9">EC202008001</strain>
        <tissue evidence="9">Blood</tissue>
    </source>
</reference>
<gene>
    <name evidence="9" type="ORF">KOW79_015710</name>
</gene>
<keyword evidence="6" id="KW-0812">Transmembrane</keyword>
<evidence type="ECO:0000313" key="9">
    <source>
        <dbReference type="EMBL" id="KAG7321295.1"/>
    </source>
</evidence>
<keyword evidence="5" id="KW-0393">Immunoglobulin domain</keyword>
<evidence type="ECO:0000313" key="10">
    <source>
        <dbReference type="Proteomes" id="UP000824219"/>
    </source>
</evidence>
<dbReference type="EMBL" id="JAHKSW010000018">
    <property type="protein sequence ID" value="KAG7321295.1"/>
    <property type="molecule type" value="Genomic_DNA"/>
</dbReference>
<organism evidence="9 10">
    <name type="scientific">Hemibagrus wyckioides</name>
    <dbReference type="NCBI Taxonomy" id="337641"/>
    <lineage>
        <taxon>Eukaryota</taxon>
        <taxon>Metazoa</taxon>
        <taxon>Chordata</taxon>
        <taxon>Craniata</taxon>
        <taxon>Vertebrata</taxon>
        <taxon>Euteleostomi</taxon>
        <taxon>Actinopterygii</taxon>
        <taxon>Neopterygii</taxon>
        <taxon>Teleostei</taxon>
        <taxon>Ostariophysi</taxon>
        <taxon>Siluriformes</taxon>
        <taxon>Bagridae</taxon>
        <taxon>Hemibagrus</taxon>
    </lineage>
</organism>
<evidence type="ECO:0000256" key="1">
    <source>
        <dbReference type="ARBA" id="ARBA00004479"/>
    </source>
</evidence>
<dbReference type="PROSITE" id="PS50835">
    <property type="entry name" value="IG_LIKE"/>
    <property type="match status" value="2"/>
</dbReference>
<dbReference type="Proteomes" id="UP000824219">
    <property type="component" value="Linkage Group LG18"/>
</dbReference>
<evidence type="ECO:0000256" key="4">
    <source>
        <dbReference type="ARBA" id="ARBA00023180"/>
    </source>
</evidence>
<dbReference type="GO" id="GO:0005911">
    <property type="term" value="C:cell-cell junction"/>
    <property type="evidence" value="ECO:0007669"/>
    <property type="project" value="TreeGrafter"/>
</dbReference>
<protein>
    <recommendedName>
        <fullName evidence="8">Ig-like domain-containing protein</fullName>
    </recommendedName>
</protein>
<dbReference type="Pfam" id="PF07679">
    <property type="entry name" value="I-set"/>
    <property type="match status" value="1"/>
</dbReference>
<name>A0A9D3NFQ5_9TELE</name>
<dbReference type="GO" id="GO:0005886">
    <property type="term" value="C:plasma membrane"/>
    <property type="evidence" value="ECO:0007669"/>
    <property type="project" value="TreeGrafter"/>
</dbReference>
<dbReference type="Pfam" id="PF00047">
    <property type="entry name" value="ig"/>
    <property type="match status" value="1"/>
</dbReference>
<dbReference type="InterPro" id="IPR013151">
    <property type="entry name" value="Immunoglobulin_dom"/>
</dbReference>
<keyword evidence="4" id="KW-0325">Glycoprotein</keyword>
<dbReference type="AlphaFoldDB" id="A0A9D3NFQ5"/>
<dbReference type="InterPro" id="IPR003599">
    <property type="entry name" value="Ig_sub"/>
</dbReference>
<dbReference type="InterPro" id="IPR013098">
    <property type="entry name" value="Ig_I-set"/>
</dbReference>
<evidence type="ECO:0000256" key="7">
    <source>
        <dbReference type="SAM" id="SignalP"/>
    </source>
</evidence>
<dbReference type="SMART" id="SM00408">
    <property type="entry name" value="IGc2"/>
    <property type="match status" value="2"/>
</dbReference>
<feature type="transmembrane region" description="Helical" evidence="6">
    <location>
        <begin position="219"/>
        <end position="241"/>
    </location>
</feature>
<keyword evidence="3" id="KW-1015">Disulfide bond</keyword>
<dbReference type="PANTHER" id="PTHR11640:SF31">
    <property type="entry name" value="IRREGULAR CHIASM C-ROUGHEST PROTEIN-RELATED"/>
    <property type="match status" value="1"/>
</dbReference>
<evidence type="ECO:0000256" key="3">
    <source>
        <dbReference type="ARBA" id="ARBA00023157"/>
    </source>
</evidence>
<dbReference type="GO" id="GO:0098609">
    <property type="term" value="P:cell-cell adhesion"/>
    <property type="evidence" value="ECO:0007669"/>
    <property type="project" value="TreeGrafter"/>
</dbReference>
<evidence type="ECO:0000259" key="8">
    <source>
        <dbReference type="PROSITE" id="PS50835"/>
    </source>
</evidence>
<keyword evidence="2 6" id="KW-0472">Membrane</keyword>
<sequence>MRPNFGIQFLLLVLICVCGVYSTNVTILSNPPTNGGLVQTNPDQTVTLTCAVIDSAAPEELQWFRNGQQVSLKDGNRVNTSHVCVDPVSRDDNAVTFTCQLKSNADVNASIQLQVQYPPTLGLDVEMLVEEKSDAALSCDVRAYPPVSVVWKKDNNLLDLSSSSYKTSNNGFTATLHITNIKRHAHQSVYTCEANSNIYGVSKRSFSVTVVDQVMKFPLWPTVAGVVVILLTILLAVVSRWQKIMKCFKKD</sequence>
<keyword evidence="10" id="KW-1185">Reference proteome</keyword>
<accession>A0A9D3NFQ5</accession>
<keyword evidence="7" id="KW-0732">Signal</keyword>
<keyword evidence="6" id="KW-1133">Transmembrane helix</keyword>
<comment type="subcellular location">
    <subcellularLocation>
        <location evidence="1">Membrane</location>
        <topology evidence="1">Single-pass type I membrane protein</topology>
    </subcellularLocation>
</comment>
<dbReference type="OrthoDB" id="6106100at2759"/>
<dbReference type="GO" id="GO:0050839">
    <property type="term" value="F:cell adhesion molecule binding"/>
    <property type="evidence" value="ECO:0007669"/>
    <property type="project" value="TreeGrafter"/>
</dbReference>
<evidence type="ECO:0000256" key="2">
    <source>
        <dbReference type="ARBA" id="ARBA00023136"/>
    </source>
</evidence>
<evidence type="ECO:0000256" key="6">
    <source>
        <dbReference type="SAM" id="Phobius"/>
    </source>
</evidence>